<gene>
    <name evidence="1" type="ORF">QFC19_004791</name>
</gene>
<evidence type="ECO:0000313" key="1">
    <source>
        <dbReference type="EMBL" id="KAJ9102246.1"/>
    </source>
</evidence>
<sequence length="222" mass="23243">MLSVYSLLALLLAFGSPALAQIFTTTYPWAEGDTVVLSQYRCVFTPPEQIKGRSIGLANSPCFVYSAFELDSPSCRSIVSTGRVAATTPLVPGVPAVTTARTTTSPTATTTGRPRTTRPAVVQYTTSLDTSTSTSWYWYTSNGVEYSTYFSPTFTTISSATPAPSGSIQDYTEYMSSVNLVASSAYANLASGAVGRGDSLAASVAAWALSFTAIGLGALAIL</sequence>
<dbReference type="Proteomes" id="UP001241377">
    <property type="component" value="Unassembled WGS sequence"/>
</dbReference>
<evidence type="ECO:0000313" key="2">
    <source>
        <dbReference type="Proteomes" id="UP001241377"/>
    </source>
</evidence>
<name>A0ACC2VSZ7_9TREE</name>
<proteinExistence type="predicted"/>
<protein>
    <submittedName>
        <fullName evidence="1">Uncharacterized protein</fullName>
    </submittedName>
</protein>
<keyword evidence="2" id="KW-1185">Reference proteome</keyword>
<comment type="caution">
    <text evidence="1">The sequence shown here is derived from an EMBL/GenBank/DDBJ whole genome shotgun (WGS) entry which is preliminary data.</text>
</comment>
<accession>A0ACC2VSZ7</accession>
<dbReference type="EMBL" id="JASBWR010000052">
    <property type="protein sequence ID" value="KAJ9102246.1"/>
    <property type="molecule type" value="Genomic_DNA"/>
</dbReference>
<organism evidence="1 2">
    <name type="scientific">Naganishia cerealis</name>
    <dbReference type="NCBI Taxonomy" id="610337"/>
    <lineage>
        <taxon>Eukaryota</taxon>
        <taxon>Fungi</taxon>
        <taxon>Dikarya</taxon>
        <taxon>Basidiomycota</taxon>
        <taxon>Agaricomycotina</taxon>
        <taxon>Tremellomycetes</taxon>
        <taxon>Filobasidiales</taxon>
        <taxon>Filobasidiaceae</taxon>
        <taxon>Naganishia</taxon>
    </lineage>
</organism>
<reference evidence="1" key="1">
    <citation type="submission" date="2023-04" db="EMBL/GenBank/DDBJ databases">
        <title>Draft Genome sequencing of Naganishia species isolated from polar environments using Oxford Nanopore Technology.</title>
        <authorList>
            <person name="Leo P."/>
            <person name="Venkateswaran K."/>
        </authorList>
    </citation>
    <scope>NUCLEOTIDE SEQUENCE</scope>
    <source>
        <strain evidence="1">MNA-CCFEE 5261</strain>
    </source>
</reference>